<proteinExistence type="predicted"/>
<protein>
    <submittedName>
        <fullName evidence="1">Uncharacterized protein</fullName>
    </submittedName>
</protein>
<name>A0A7C5L723_AQUAO</name>
<evidence type="ECO:0000313" key="1">
    <source>
        <dbReference type="EMBL" id="HHJ63928.1"/>
    </source>
</evidence>
<organism evidence="1">
    <name type="scientific">Aquifex aeolicus</name>
    <dbReference type="NCBI Taxonomy" id="63363"/>
    <lineage>
        <taxon>Bacteria</taxon>
        <taxon>Pseudomonadati</taxon>
        <taxon>Aquificota</taxon>
        <taxon>Aquificia</taxon>
        <taxon>Aquificales</taxon>
        <taxon>Aquificaceae</taxon>
        <taxon>Aquifex</taxon>
    </lineage>
</organism>
<dbReference type="Proteomes" id="UP000885792">
    <property type="component" value="Unassembled WGS sequence"/>
</dbReference>
<dbReference type="EMBL" id="DRNB01000126">
    <property type="protein sequence ID" value="HHJ63928.1"/>
    <property type="molecule type" value="Genomic_DNA"/>
</dbReference>
<gene>
    <name evidence="1" type="ORF">ENJ61_03385</name>
</gene>
<sequence>MEGRRIEGVFLEASILRNRAQEAYETARVYELQILSRISQALLASMGGPGTRLRATVRDANPQRIILLLENGYEVSAENRLNLPVKVGEELSLVVESRDPLILRLEGSFQGIRGLRELLGRVLREGIVPLRSTALKESLEDSGIFYERRVWDHLRGALPADRLSADQKFLILKALTEADLSPAVDRLGKLSLPPEFAGRLKDLLELAESGNRLDFLKGLLSLERELSSTLSTRERQLQNLRTSVERVADSLMESLRREMERLGLKVLFRREIFGGIATNPRSLSICREALRSLELNRWTEFSERLNLLGIRIENRELLPLVKDSLLSHMR</sequence>
<reference evidence="1" key="1">
    <citation type="journal article" date="2020" name="mSystems">
        <title>Genome- and Community-Level Interaction Insights into Carbon Utilization and Element Cycling Functions of Hydrothermarchaeota in Hydrothermal Sediment.</title>
        <authorList>
            <person name="Zhou Z."/>
            <person name="Liu Y."/>
            <person name="Xu W."/>
            <person name="Pan J."/>
            <person name="Luo Z.H."/>
            <person name="Li M."/>
        </authorList>
    </citation>
    <scope>NUCLEOTIDE SEQUENCE [LARGE SCALE GENOMIC DNA]</scope>
    <source>
        <strain evidence="1">HyVt-501</strain>
    </source>
</reference>
<dbReference type="AlphaFoldDB" id="A0A7C5L723"/>
<accession>A0A7C5L723</accession>
<feature type="non-terminal residue" evidence="1">
    <location>
        <position position="330"/>
    </location>
</feature>
<comment type="caution">
    <text evidence="1">The sequence shown here is derived from an EMBL/GenBank/DDBJ whole genome shotgun (WGS) entry which is preliminary data.</text>
</comment>